<dbReference type="AlphaFoldDB" id="A0A1H4XWV1"/>
<keyword evidence="1" id="KW-1133">Transmembrane helix</keyword>
<feature type="transmembrane region" description="Helical" evidence="1">
    <location>
        <begin position="71"/>
        <end position="88"/>
    </location>
</feature>
<reference evidence="3" key="1">
    <citation type="submission" date="2016-10" db="EMBL/GenBank/DDBJ databases">
        <authorList>
            <person name="Varghese N."/>
            <person name="Submissions S."/>
        </authorList>
    </citation>
    <scope>NUCLEOTIDE SEQUENCE [LARGE SCALE GENOMIC DNA]</scope>
    <source>
        <strain evidence="3">DSM 12111</strain>
    </source>
</reference>
<accession>A0A1H4XWV1</accession>
<organism evidence="2 3">
    <name type="scientific">Pseudomonas anguilliseptica</name>
    <dbReference type="NCBI Taxonomy" id="53406"/>
    <lineage>
        <taxon>Bacteria</taxon>
        <taxon>Pseudomonadati</taxon>
        <taxon>Pseudomonadota</taxon>
        <taxon>Gammaproteobacteria</taxon>
        <taxon>Pseudomonadales</taxon>
        <taxon>Pseudomonadaceae</taxon>
        <taxon>Pseudomonas</taxon>
    </lineage>
</organism>
<sequence>MLINEFLLYAALAGAAVYGLSYWMTKKDKGLAGLITAVLAFIVVVFIFPGAGNAENLSDIFSNLTLLIQKGIYLVGWFAGAFAVSKLIP</sequence>
<feature type="transmembrane region" description="Helical" evidence="1">
    <location>
        <begin position="31"/>
        <end position="51"/>
    </location>
</feature>
<evidence type="ECO:0000256" key="1">
    <source>
        <dbReference type="SAM" id="Phobius"/>
    </source>
</evidence>
<evidence type="ECO:0000313" key="2">
    <source>
        <dbReference type="EMBL" id="SED10143.1"/>
    </source>
</evidence>
<name>A0A1H4XWV1_PSEAG</name>
<dbReference type="EMBL" id="FNSC01000001">
    <property type="protein sequence ID" value="SED10143.1"/>
    <property type="molecule type" value="Genomic_DNA"/>
</dbReference>
<evidence type="ECO:0000313" key="3">
    <source>
        <dbReference type="Proteomes" id="UP000242849"/>
    </source>
</evidence>
<keyword evidence="3" id="KW-1185">Reference proteome</keyword>
<feature type="transmembrane region" description="Helical" evidence="1">
    <location>
        <begin position="6"/>
        <end position="24"/>
    </location>
</feature>
<protein>
    <submittedName>
        <fullName evidence="2">Uncharacterized protein</fullName>
    </submittedName>
</protein>
<proteinExistence type="predicted"/>
<dbReference type="RefSeq" id="WP_208600164.1">
    <property type="nucleotide sequence ID" value="NZ_CP156749.1"/>
</dbReference>
<keyword evidence="1" id="KW-0812">Transmembrane</keyword>
<gene>
    <name evidence="2" type="ORF">SAMN05421553_2031</name>
</gene>
<keyword evidence="1" id="KW-0472">Membrane</keyword>
<dbReference type="Proteomes" id="UP000242849">
    <property type="component" value="Unassembled WGS sequence"/>
</dbReference>